<dbReference type="InterPro" id="IPR007118">
    <property type="entry name" value="Expan_Lol_pI"/>
</dbReference>
<dbReference type="InterPro" id="IPR007117">
    <property type="entry name" value="Expansin_CBD"/>
</dbReference>
<protein>
    <recommendedName>
        <fullName evidence="16">Expansin-like EG45 domain-containing protein</fullName>
    </recommendedName>
</protein>
<keyword evidence="7" id="KW-0472">Membrane</keyword>
<dbReference type="STRING" id="77586.A0A0D9XPW5"/>
<evidence type="ECO:0000259" key="12">
    <source>
        <dbReference type="PROSITE" id="PS50842"/>
    </source>
</evidence>
<evidence type="ECO:0000256" key="3">
    <source>
        <dbReference type="ARBA" id="ARBA00005650"/>
    </source>
</evidence>
<dbReference type="PANTHER" id="PTHR31692">
    <property type="entry name" value="EXPANSIN-B3"/>
    <property type="match status" value="1"/>
</dbReference>
<keyword evidence="4" id="KW-0134">Cell wall</keyword>
<feature type="signal peptide" evidence="11">
    <location>
        <begin position="1"/>
        <end position="25"/>
    </location>
</feature>
<evidence type="ECO:0008006" key="16">
    <source>
        <dbReference type="Google" id="ProtNLM"/>
    </source>
</evidence>
<dbReference type="Gene3D" id="2.60.40.760">
    <property type="entry name" value="Expansin, cellulose-binding-like domain"/>
    <property type="match status" value="1"/>
</dbReference>
<dbReference type="Proteomes" id="UP000032180">
    <property type="component" value="Chromosome 11"/>
</dbReference>
<proteinExistence type="inferred from homology"/>
<evidence type="ECO:0000256" key="4">
    <source>
        <dbReference type="ARBA" id="ARBA00022512"/>
    </source>
</evidence>
<evidence type="ECO:0000256" key="10">
    <source>
        <dbReference type="ARBA" id="ARBA00025488"/>
    </source>
</evidence>
<sequence length="269" mass="28304">MASQGAFIVFAFLVVLQILSLPVSGYENYTEGTMELDRANGGWHSGAAATWNGRPHGDGSEGGACGYQKAVGQRPFSSMVAGGGPSLFRNGKGCGACYQVKCTGNSACSGHPVTVVIADSGPGGNKPAFFDMSGTAFGAMANPGMGDRLRNAGIVDVQYKRVTCKYGTNVVFKVDKGSNPYYLAVLIEYENGDGDLKDVHIMEQGNRLSAMQHSWGATWSINSKDGKPLRPPFSFALTSGSGHVLVAPRVIPSGWRPGSTYLSSVNYAV</sequence>
<dbReference type="AlphaFoldDB" id="A0A0D9XPW5"/>
<dbReference type="InterPro" id="IPR009009">
    <property type="entry name" value="RlpA-like_DPBB"/>
</dbReference>
<dbReference type="CDD" id="cd22275">
    <property type="entry name" value="DPBB_EXPB_N"/>
    <property type="match status" value="1"/>
</dbReference>
<dbReference type="HOGENOM" id="CLU_027462_1_2_1"/>
<evidence type="ECO:0000256" key="8">
    <source>
        <dbReference type="ARBA" id="ARBA00023157"/>
    </source>
</evidence>
<keyword evidence="5" id="KW-0964">Secreted</keyword>
<dbReference type="PRINTS" id="PR01225">
    <property type="entry name" value="EXPANSNFAMLY"/>
</dbReference>
<evidence type="ECO:0000256" key="5">
    <source>
        <dbReference type="ARBA" id="ARBA00022525"/>
    </source>
</evidence>
<dbReference type="PROSITE" id="PS50843">
    <property type="entry name" value="EXPANSIN_CBD"/>
    <property type="match status" value="1"/>
</dbReference>
<evidence type="ECO:0000313" key="14">
    <source>
        <dbReference type="EnsemblPlants" id="LPERR11G04790.1"/>
    </source>
</evidence>
<evidence type="ECO:0000256" key="9">
    <source>
        <dbReference type="ARBA" id="ARBA00023316"/>
    </source>
</evidence>
<keyword evidence="6 11" id="KW-0732">Signal</keyword>
<comment type="function">
    <text evidence="10">May cause loosening and extension of plant cell walls by disrupting non-covalent bonding between cellulose microfibrils and matrix glucans. No enzymatic activity has been found. May be required for rapid internodal elongation in deepwater rice during submergence.</text>
</comment>
<feature type="domain" description="Expansin-like EG45" evidence="12">
    <location>
        <begin position="62"/>
        <end position="169"/>
    </location>
</feature>
<dbReference type="InterPro" id="IPR005795">
    <property type="entry name" value="LolPI"/>
</dbReference>
<evidence type="ECO:0000256" key="1">
    <source>
        <dbReference type="ARBA" id="ARBA00004170"/>
    </source>
</evidence>
<reference evidence="14 15" key="1">
    <citation type="submission" date="2012-08" db="EMBL/GenBank/DDBJ databases">
        <title>Oryza genome evolution.</title>
        <authorList>
            <person name="Wing R.A."/>
        </authorList>
    </citation>
    <scope>NUCLEOTIDE SEQUENCE</scope>
</reference>
<dbReference type="InterPro" id="IPR007112">
    <property type="entry name" value="Expansin/allergen_DPBB_dom"/>
</dbReference>
<dbReference type="InterPro" id="IPR036908">
    <property type="entry name" value="RlpA-like_sf"/>
</dbReference>
<keyword evidence="9" id="KW-0961">Cell wall biogenesis/degradation</keyword>
<keyword evidence="8" id="KW-1015">Disulfide bond</keyword>
<evidence type="ECO:0000256" key="2">
    <source>
        <dbReference type="ARBA" id="ARBA00004191"/>
    </source>
</evidence>
<evidence type="ECO:0000256" key="11">
    <source>
        <dbReference type="SAM" id="SignalP"/>
    </source>
</evidence>
<dbReference type="SMART" id="SM00837">
    <property type="entry name" value="DPBB_1"/>
    <property type="match status" value="1"/>
</dbReference>
<evidence type="ECO:0000313" key="15">
    <source>
        <dbReference type="Proteomes" id="UP000032180"/>
    </source>
</evidence>
<reference evidence="14" key="3">
    <citation type="submission" date="2015-04" db="UniProtKB">
        <authorList>
            <consortium name="EnsemblPlants"/>
        </authorList>
    </citation>
    <scope>IDENTIFICATION</scope>
</reference>
<evidence type="ECO:0000256" key="6">
    <source>
        <dbReference type="ARBA" id="ARBA00022729"/>
    </source>
</evidence>
<comment type="similarity">
    <text evidence="3">Belongs to the expansin family. Expansin B subfamily.</text>
</comment>
<dbReference type="PROSITE" id="PS50842">
    <property type="entry name" value="EXPANSIN_EG45"/>
    <property type="match status" value="1"/>
</dbReference>
<dbReference type="Pfam" id="PF03330">
    <property type="entry name" value="DPBB_1"/>
    <property type="match status" value="1"/>
</dbReference>
<dbReference type="PANTHER" id="PTHR31692:SF22">
    <property type="entry name" value="EXPANSIN-B5"/>
    <property type="match status" value="1"/>
</dbReference>
<dbReference type="PRINTS" id="PR00829">
    <property type="entry name" value="LOLP1ALLERGN"/>
</dbReference>
<evidence type="ECO:0000256" key="7">
    <source>
        <dbReference type="ARBA" id="ARBA00023136"/>
    </source>
</evidence>
<dbReference type="GO" id="GO:0016020">
    <property type="term" value="C:membrane"/>
    <property type="evidence" value="ECO:0007669"/>
    <property type="project" value="UniProtKB-SubCell"/>
</dbReference>
<comment type="subcellular location">
    <subcellularLocation>
        <location evidence="1">Membrane</location>
        <topology evidence="1">Peripheral membrane protein</topology>
    </subcellularLocation>
    <subcellularLocation>
        <location evidence="2">Secreted</location>
        <location evidence="2">Cell wall</location>
    </subcellularLocation>
</comment>
<dbReference type="GO" id="GO:0005576">
    <property type="term" value="C:extracellular region"/>
    <property type="evidence" value="ECO:0007669"/>
    <property type="project" value="InterPro"/>
</dbReference>
<dbReference type="Gene3D" id="2.40.40.10">
    <property type="entry name" value="RlpA-like domain"/>
    <property type="match status" value="1"/>
</dbReference>
<dbReference type="EnsemblPlants" id="LPERR11G04790.1">
    <property type="protein sequence ID" value="LPERR11G04790.1"/>
    <property type="gene ID" value="LPERR11G04790"/>
</dbReference>
<dbReference type="GO" id="GO:0071555">
    <property type="term" value="P:cell wall organization"/>
    <property type="evidence" value="ECO:0007669"/>
    <property type="project" value="UniProtKB-KW"/>
</dbReference>
<name>A0A0D9XPW5_9ORYZ</name>
<accession>A0A0D9XPW5</accession>
<feature type="chain" id="PRO_5002350179" description="Expansin-like EG45 domain-containing protein" evidence="11">
    <location>
        <begin position="26"/>
        <end position="269"/>
    </location>
</feature>
<reference evidence="15" key="2">
    <citation type="submission" date="2013-12" db="EMBL/GenBank/DDBJ databases">
        <authorList>
            <person name="Yu Y."/>
            <person name="Lee S."/>
            <person name="de Baynast K."/>
            <person name="Wissotski M."/>
            <person name="Liu L."/>
            <person name="Talag J."/>
            <person name="Goicoechea J."/>
            <person name="Angelova A."/>
            <person name="Jetty R."/>
            <person name="Kudrna D."/>
            <person name="Golser W."/>
            <person name="Rivera L."/>
            <person name="Zhang J."/>
            <person name="Wing R."/>
        </authorList>
    </citation>
    <scope>NUCLEOTIDE SEQUENCE</scope>
</reference>
<dbReference type="eggNOG" id="ENOG502QPVQ">
    <property type="taxonomic scope" value="Eukaryota"/>
</dbReference>
<organism evidence="14 15">
    <name type="scientific">Leersia perrieri</name>
    <dbReference type="NCBI Taxonomy" id="77586"/>
    <lineage>
        <taxon>Eukaryota</taxon>
        <taxon>Viridiplantae</taxon>
        <taxon>Streptophyta</taxon>
        <taxon>Embryophyta</taxon>
        <taxon>Tracheophyta</taxon>
        <taxon>Spermatophyta</taxon>
        <taxon>Magnoliopsida</taxon>
        <taxon>Liliopsida</taxon>
        <taxon>Poales</taxon>
        <taxon>Poaceae</taxon>
        <taxon>BOP clade</taxon>
        <taxon>Oryzoideae</taxon>
        <taxon>Oryzeae</taxon>
        <taxon>Oryzinae</taxon>
        <taxon>Leersia</taxon>
    </lineage>
</organism>
<dbReference type="Gramene" id="LPERR11G04790.1">
    <property type="protein sequence ID" value="LPERR11G04790.1"/>
    <property type="gene ID" value="LPERR11G04790"/>
</dbReference>
<dbReference type="SUPFAM" id="SSF50685">
    <property type="entry name" value="Barwin-like endoglucanases"/>
    <property type="match status" value="1"/>
</dbReference>
<dbReference type="Pfam" id="PF01357">
    <property type="entry name" value="Expansin_C"/>
    <property type="match status" value="1"/>
</dbReference>
<evidence type="ECO:0000259" key="13">
    <source>
        <dbReference type="PROSITE" id="PS50843"/>
    </source>
</evidence>
<keyword evidence="15" id="KW-1185">Reference proteome</keyword>
<dbReference type="SUPFAM" id="SSF49590">
    <property type="entry name" value="PHL pollen allergen"/>
    <property type="match status" value="1"/>
</dbReference>
<feature type="domain" description="Expansin-like CBD" evidence="13">
    <location>
        <begin position="181"/>
        <end position="263"/>
    </location>
</feature>
<dbReference type="InterPro" id="IPR036749">
    <property type="entry name" value="Expansin_CBD_sf"/>
</dbReference>